<dbReference type="Pfam" id="PF23321">
    <property type="entry name" value="R1_ABCA1"/>
    <property type="match status" value="1"/>
</dbReference>
<dbReference type="PANTHER" id="PTHR19229">
    <property type="entry name" value="ATP-BINDING CASSETTE TRANSPORTER SUBFAMILY A ABCA"/>
    <property type="match status" value="1"/>
</dbReference>
<evidence type="ECO:0000259" key="9">
    <source>
        <dbReference type="Pfam" id="PF00005"/>
    </source>
</evidence>
<keyword evidence="5" id="KW-0547">Nucleotide-binding</keyword>
<evidence type="ECO:0000256" key="1">
    <source>
        <dbReference type="ARBA" id="ARBA00004141"/>
    </source>
</evidence>
<keyword evidence="8" id="KW-0472">Membrane</keyword>
<reference evidence="11" key="2">
    <citation type="submission" date="2017-11" db="EMBL/GenBank/DDBJ databases">
        <title>Coralsnake Venomics: Analyses of Venom Gland Transcriptomes and Proteomes of Six Brazilian Taxa.</title>
        <authorList>
            <person name="Aird S.D."/>
            <person name="Jorge da Silva N."/>
            <person name="Qiu L."/>
            <person name="Villar-Briones A."/>
            <person name="Aparecida-Saddi V."/>
            <person name="Campos-Telles M.P."/>
            <person name="Grau M."/>
            <person name="Mikheyev A.S."/>
        </authorList>
    </citation>
    <scope>NUCLEOTIDE SEQUENCE</scope>
    <source>
        <tissue evidence="11">Venom_gland</tissue>
    </source>
</reference>
<dbReference type="GO" id="GO:0140359">
    <property type="term" value="F:ABC-type transporter activity"/>
    <property type="evidence" value="ECO:0007669"/>
    <property type="project" value="InterPro"/>
</dbReference>
<dbReference type="EMBL" id="IACJ01074258">
    <property type="protein sequence ID" value="LAA48949.1"/>
    <property type="molecule type" value="Transcribed_RNA"/>
</dbReference>
<evidence type="ECO:0000256" key="3">
    <source>
        <dbReference type="ARBA" id="ARBA00022448"/>
    </source>
</evidence>
<evidence type="ECO:0000256" key="5">
    <source>
        <dbReference type="ARBA" id="ARBA00022741"/>
    </source>
</evidence>
<dbReference type="Pfam" id="PF00005">
    <property type="entry name" value="ABC_tran"/>
    <property type="match status" value="1"/>
</dbReference>
<dbReference type="AlphaFoldDB" id="A0A2D4FNA2"/>
<dbReference type="InterPro" id="IPR056264">
    <property type="entry name" value="R2_ABCA1-4-like"/>
</dbReference>
<keyword evidence="4" id="KW-0812">Transmembrane</keyword>
<dbReference type="GO" id="GO:0005319">
    <property type="term" value="F:lipid transporter activity"/>
    <property type="evidence" value="ECO:0007669"/>
    <property type="project" value="TreeGrafter"/>
</dbReference>
<protein>
    <submittedName>
        <fullName evidence="11">Uncharacterized protein</fullName>
    </submittedName>
</protein>
<evidence type="ECO:0000259" key="10">
    <source>
        <dbReference type="Pfam" id="PF23321"/>
    </source>
</evidence>
<evidence type="ECO:0000256" key="4">
    <source>
        <dbReference type="ARBA" id="ARBA00022692"/>
    </source>
</evidence>
<dbReference type="GO" id="GO:0016020">
    <property type="term" value="C:membrane"/>
    <property type="evidence" value="ECO:0007669"/>
    <property type="project" value="UniProtKB-SubCell"/>
</dbReference>
<feature type="domain" description="ABCA1-4-like C-terminal R2 regulatory" evidence="10">
    <location>
        <begin position="178"/>
        <end position="250"/>
    </location>
</feature>
<evidence type="ECO:0000313" key="11">
    <source>
        <dbReference type="EMBL" id="LAA48949.1"/>
    </source>
</evidence>
<dbReference type="SUPFAM" id="SSF52540">
    <property type="entry name" value="P-loop containing nucleoside triphosphate hydrolases"/>
    <property type="match status" value="1"/>
</dbReference>
<evidence type="ECO:0000256" key="8">
    <source>
        <dbReference type="ARBA" id="ARBA00023136"/>
    </source>
</evidence>
<keyword evidence="7" id="KW-1133">Transmembrane helix</keyword>
<proteinExistence type="inferred from homology"/>
<dbReference type="InterPro" id="IPR003439">
    <property type="entry name" value="ABC_transporter-like_ATP-bd"/>
</dbReference>
<keyword evidence="6" id="KW-0067">ATP-binding</keyword>
<comment type="subcellular location">
    <subcellularLocation>
        <location evidence="1">Membrane</location>
        <topology evidence="1">Multi-pass membrane protein</topology>
    </subcellularLocation>
</comment>
<name>A0A2D4FNA2_MICCO</name>
<reference evidence="11" key="1">
    <citation type="submission" date="2017-07" db="EMBL/GenBank/DDBJ databases">
        <authorList>
            <person name="Mikheyev A."/>
            <person name="Grau M."/>
        </authorList>
    </citation>
    <scope>NUCLEOTIDE SEQUENCE</scope>
    <source>
        <tissue evidence="11">Venom_gland</tissue>
    </source>
</reference>
<evidence type="ECO:0000256" key="2">
    <source>
        <dbReference type="ARBA" id="ARBA00008869"/>
    </source>
</evidence>
<dbReference type="InterPro" id="IPR026082">
    <property type="entry name" value="ABCA"/>
</dbReference>
<dbReference type="InterPro" id="IPR027417">
    <property type="entry name" value="P-loop_NTPase"/>
</dbReference>
<dbReference type="PANTHER" id="PTHR19229:SF274">
    <property type="entry name" value="ABC-TYPE ORGANIC ANION TRANSPORTER ABCA8"/>
    <property type="match status" value="1"/>
</dbReference>
<keyword evidence="3" id="KW-0813">Transport</keyword>
<dbReference type="GO" id="GO:0016887">
    <property type="term" value="F:ATP hydrolysis activity"/>
    <property type="evidence" value="ECO:0007669"/>
    <property type="project" value="InterPro"/>
</dbReference>
<dbReference type="GO" id="GO:0005524">
    <property type="term" value="F:ATP binding"/>
    <property type="evidence" value="ECO:0007669"/>
    <property type="project" value="UniProtKB-KW"/>
</dbReference>
<dbReference type="Gene3D" id="3.40.50.300">
    <property type="entry name" value="P-loop containing nucleotide triphosphate hydrolases"/>
    <property type="match status" value="1"/>
</dbReference>
<evidence type="ECO:0000256" key="7">
    <source>
        <dbReference type="ARBA" id="ARBA00022989"/>
    </source>
</evidence>
<evidence type="ECO:0000256" key="6">
    <source>
        <dbReference type="ARBA" id="ARBA00022840"/>
    </source>
</evidence>
<feature type="domain" description="ABC transporter" evidence="9">
    <location>
        <begin position="1"/>
        <end position="114"/>
    </location>
</feature>
<sequence length="281" mass="31700">MIIGDTEPSAGQVQIKGADGAVAEENVTLGYCPQENALWSNLTMKEHLEIFAAIKGIRKDDATMAINRLSQALQLRGLFKKTIKTLAAGLTRKLCFALSTLGNPTLMLLDEPTTGLDPKGKRQVWRAIHTMLQEKEEGVILTTHHMEEAEVLCDRVAIMVSGQLRCLGSIQYLKSKFGKNYLLQIKVKGVEQDLVNTQILKIFPQAARQERISTLLAYKIPMEDALPLSRAFAMLEDVKQHFSLEEYSFSLNTLEQVFLELCKEHERDYFESAPTSEWREL</sequence>
<accession>A0A2D4FNA2</accession>
<organism evidence="11">
    <name type="scientific">Micrurus corallinus</name>
    <name type="common">Brazilian coral snake</name>
    <dbReference type="NCBI Taxonomy" id="54390"/>
    <lineage>
        <taxon>Eukaryota</taxon>
        <taxon>Metazoa</taxon>
        <taxon>Chordata</taxon>
        <taxon>Craniata</taxon>
        <taxon>Vertebrata</taxon>
        <taxon>Euteleostomi</taxon>
        <taxon>Lepidosauria</taxon>
        <taxon>Squamata</taxon>
        <taxon>Bifurcata</taxon>
        <taxon>Unidentata</taxon>
        <taxon>Episquamata</taxon>
        <taxon>Toxicofera</taxon>
        <taxon>Serpentes</taxon>
        <taxon>Colubroidea</taxon>
        <taxon>Elapidae</taxon>
        <taxon>Elapinae</taxon>
        <taxon>Micrurus</taxon>
    </lineage>
</organism>
<dbReference type="FunFam" id="3.40.50.300:FF:000335">
    <property type="entry name" value="ATP binding cassette subfamily A member 5"/>
    <property type="match status" value="1"/>
</dbReference>
<comment type="similarity">
    <text evidence="2">Belongs to the ABC transporter superfamily. ABCA family.</text>
</comment>